<feature type="region of interest" description="Disordered" evidence="1">
    <location>
        <begin position="1"/>
        <end position="20"/>
    </location>
</feature>
<keyword evidence="2" id="KW-0812">Transmembrane</keyword>
<comment type="caution">
    <text evidence="3">The sequence shown here is derived from an EMBL/GenBank/DDBJ whole genome shotgun (WGS) entry which is preliminary data.</text>
</comment>
<feature type="compositionally biased region" description="Polar residues" evidence="1">
    <location>
        <begin position="1"/>
        <end position="14"/>
    </location>
</feature>
<keyword evidence="2" id="KW-1133">Transmembrane helix</keyword>
<dbReference type="AlphaFoldDB" id="A0A9D4PGG9"/>
<evidence type="ECO:0000313" key="3">
    <source>
        <dbReference type="EMBL" id="KAH7940067.1"/>
    </source>
</evidence>
<dbReference type="Proteomes" id="UP000821837">
    <property type="component" value="Chromosome 8"/>
</dbReference>
<keyword evidence="4" id="KW-1185">Reference proteome</keyword>
<sequence>MDVVTSLRNPSVKTSAHKGCTAVPPRLRLERAPLSLPQTSTTGLQSRTTVAFPVPAVLLLERATVNPQQTPTRTFQSQAIATIGVPAVPLQMADLRFSFVAMNERRTFSTDFYRLYYIYPSPRMLKSSLTALKIFSVTTPSSGGNSASPTDLSKRFSVRALLTMHLLLVFMISQCFMGGYISLLNKPIMEEVPDTKAKLLAFLRKGRLEPCVVLHMFEHLFILEIPAP</sequence>
<feature type="transmembrane region" description="Helical" evidence="2">
    <location>
        <begin position="160"/>
        <end position="183"/>
    </location>
</feature>
<dbReference type="VEuPathDB" id="VectorBase:RSAN_044996"/>
<evidence type="ECO:0000256" key="1">
    <source>
        <dbReference type="SAM" id="MobiDB-lite"/>
    </source>
</evidence>
<organism evidence="3 4">
    <name type="scientific">Rhipicephalus sanguineus</name>
    <name type="common">Brown dog tick</name>
    <name type="synonym">Ixodes sanguineus</name>
    <dbReference type="NCBI Taxonomy" id="34632"/>
    <lineage>
        <taxon>Eukaryota</taxon>
        <taxon>Metazoa</taxon>
        <taxon>Ecdysozoa</taxon>
        <taxon>Arthropoda</taxon>
        <taxon>Chelicerata</taxon>
        <taxon>Arachnida</taxon>
        <taxon>Acari</taxon>
        <taxon>Parasitiformes</taxon>
        <taxon>Ixodida</taxon>
        <taxon>Ixodoidea</taxon>
        <taxon>Ixodidae</taxon>
        <taxon>Rhipicephalinae</taxon>
        <taxon>Rhipicephalus</taxon>
        <taxon>Rhipicephalus</taxon>
    </lineage>
</organism>
<dbReference type="EMBL" id="JABSTV010001254">
    <property type="protein sequence ID" value="KAH7940067.1"/>
    <property type="molecule type" value="Genomic_DNA"/>
</dbReference>
<proteinExistence type="predicted"/>
<evidence type="ECO:0000256" key="2">
    <source>
        <dbReference type="SAM" id="Phobius"/>
    </source>
</evidence>
<name>A0A9D4PGG9_RHISA</name>
<evidence type="ECO:0000313" key="4">
    <source>
        <dbReference type="Proteomes" id="UP000821837"/>
    </source>
</evidence>
<keyword evidence="2" id="KW-0472">Membrane</keyword>
<protein>
    <submittedName>
        <fullName evidence="3">Uncharacterized protein</fullName>
    </submittedName>
</protein>
<accession>A0A9D4PGG9</accession>
<gene>
    <name evidence="3" type="ORF">HPB52_020754</name>
</gene>
<reference evidence="3" key="2">
    <citation type="submission" date="2021-09" db="EMBL/GenBank/DDBJ databases">
        <authorList>
            <person name="Jia N."/>
            <person name="Wang J."/>
            <person name="Shi W."/>
            <person name="Du L."/>
            <person name="Sun Y."/>
            <person name="Zhan W."/>
            <person name="Jiang J."/>
            <person name="Wang Q."/>
            <person name="Zhang B."/>
            <person name="Ji P."/>
            <person name="Sakyi L.B."/>
            <person name="Cui X."/>
            <person name="Yuan T."/>
            <person name="Jiang B."/>
            <person name="Yang W."/>
            <person name="Lam T.T.-Y."/>
            <person name="Chang Q."/>
            <person name="Ding S."/>
            <person name="Wang X."/>
            <person name="Zhu J."/>
            <person name="Ruan X."/>
            <person name="Zhao L."/>
            <person name="Wei J."/>
            <person name="Que T."/>
            <person name="Du C."/>
            <person name="Cheng J."/>
            <person name="Dai P."/>
            <person name="Han X."/>
            <person name="Huang E."/>
            <person name="Gao Y."/>
            <person name="Liu J."/>
            <person name="Shao H."/>
            <person name="Ye R."/>
            <person name="Li L."/>
            <person name="Wei W."/>
            <person name="Wang X."/>
            <person name="Wang C."/>
            <person name="Huo Q."/>
            <person name="Li W."/>
            <person name="Guo W."/>
            <person name="Chen H."/>
            <person name="Chen S."/>
            <person name="Zhou L."/>
            <person name="Zhou L."/>
            <person name="Ni X."/>
            <person name="Tian J."/>
            <person name="Zhou Y."/>
            <person name="Sheng Y."/>
            <person name="Liu T."/>
            <person name="Pan Y."/>
            <person name="Xia L."/>
            <person name="Li J."/>
            <person name="Zhao F."/>
            <person name="Cao W."/>
        </authorList>
    </citation>
    <scope>NUCLEOTIDE SEQUENCE</scope>
    <source>
        <strain evidence="3">Rsan-2018</strain>
        <tissue evidence="3">Larvae</tissue>
    </source>
</reference>
<reference evidence="3" key="1">
    <citation type="journal article" date="2020" name="Cell">
        <title>Large-Scale Comparative Analyses of Tick Genomes Elucidate Their Genetic Diversity and Vector Capacities.</title>
        <authorList>
            <consortium name="Tick Genome and Microbiome Consortium (TIGMIC)"/>
            <person name="Jia N."/>
            <person name="Wang J."/>
            <person name="Shi W."/>
            <person name="Du L."/>
            <person name="Sun Y."/>
            <person name="Zhan W."/>
            <person name="Jiang J.F."/>
            <person name="Wang Q."/>
            <person name="Zhang B."/>
            <person name="Ji P."/>
            <person name="Bell-Sakyi L."/>
            <person name="Cui X.M."/>
            <person name="Yuan T.T."/>
            <person name="Jiang B.G."/>
            <person name="Yang W.F."/>
            <person name="Lam T.T."/>
            <person name="Chang Q.C."/>
            <person name="Ding S.J."/>
            <person name="Wang X.J."/>
            <person name="Zhu J.G."/>
            <person name="Ruan X.D."/>
            <person name="Zhao L."/>
            <person name="Wei J.T."/>
            <person name="Ye R.Z."/>
            <person name="Que T.C."/>
            <person name="Du C.H."/>
            <person name="Zhou Y.H."/>
            <person name="Cheng J.X."/>
            <person name="Dai P.F."/>
            <person name="Guo W.B."/>
            <person name="Han X.H."/>
            <person name="Huang E.J."/>
            <person name="Li L.F."/>
            <person name="Wei W."/>
            <person name="Gao Y.C."/>
            <person name="Liu J.Z."/>
            <person name="Shao H.Z."/>
            <person name="Wang X."/>
            <person name="Wang C.C."/>
            <person name="Yang T.C."/>
            <person name="Huo Q.B."/>
            <person name="Li W."/>
            <person name="Chen H.Y."/>
            <person name="Chen S.E."/>
            <person name="Zhou L.G."/>
            <person name="Ni X.B."/>
            <person name="Tian J.H."/>
            <person name="Sheng Y."/>
            <person name="Liu T."/>
            <person name="Pan Y.S."/>
            <person name="Xia L.Y."/>
            <person name="Li J."/>
            <person name="Zhao F."/>
            <person name="Cao W.C."/>
        </authorList>
    </citation>
    <scope>NUCLEOTIDE SEQUENCE</scope>
    <source>
        <strain evidence="3">Rsan-2018</strain>
    </source>
</reference>